<evidence type="ECO:0000256" key="1">
    <source>
        <dbReference type="SAM" id="MobiDB-lite"/>
    </source>
</evidence>
<evidence type="ECO:0000313" key="3">
    <source>
        <dbReference type="Proteomes" id="UP000006591"/>
    </source>
</evidence>
<proteinExistence type="predicted"/>
<name>A0A0E0FEY4_ORYNI</name>
<keyword evidence="3" id="KW-1185">Reference proteome</keyword>
<accession>A0A0E0FEY4</accession>
<feature type="compositionally biased region" description="Low complexity" evidence="1">
    <location>
        <begin position="169"/>
        <end position="178"/>
    </location>
</feature>
<reference evidence="2" key="1">
    <citation type="submission" date="2015-04" db="UniProtKB">
        <authorList>
            <consortium name="EnsemblPlants"/>
        </authorList>
    </citation>
    <scope>IDENTIFICATION</scope>
    <source>
        <strain evidence="2">SL10</strain>
    </source>
</reference>
<organism evidence="2">
    <name type="scientific">Oryza nivara</name>
    <name type="common">Indian wild rice</name>
    <name type="synonym">Oryza sativa f. spontanea</name>
    <dbReference type="NCBI Taxonomy" id="4536"/>
    <lineage>
        <taxon>Eukaryota</taxon>
        <taxon>Viridiplantae</taxon>
        <taxon>Streptophyta</taxon>
        <taxon>Embryophyta</taxon>
        <taxon>Tracheophyta</taxon>
        <taxon>Spermatophyta</taxon>
        <taxon>Magnoliopsida</taxon>
        <taxon>Liliopsida</taxon>
        <taxon>Poales</taxon>
        <taxon>Poaceae</taxon>
        <taxon>BOP clade</taxon>
        <taxon>Oryzoideae</taxon>
        <taxon>Oryzeae</taxon>
        <taxon>Oryzinae</taxon>
        <taxon>Oryza</taxon>
    </lineage>
</organism>
<sequence>MEMEIAAAQRRRKERRHNPHCTLECLRLSRLANGEGCAVVERQQAIIGAIFVDAARMPLHLKEIDQWRRALEEEKVERMRERICRALVGEHPQRECPGLGAGSVVGGLGSCTHAAAKEEEGAEDAGVVGGGEVGGEEAEEDGVGEEARFGGPRRGAKKLGPRSRRRGARASVDGVAAC</sequence>
<feature type="compositionally biased region" description="Acidic residues" evidence="1">
    <location>
        <begin position="134"/>
        <end position="144"/>
    </location>
</feature>
<dbReference type="Proteomes" id="UP000006591">
    <property type="component" value="Chromosome 1"/>
</dbReference>
<dbReference type="EnsemblPlants" id="ONIVA01G00200.1">
    <property type="protein sequence ID" value="ONIVA01G00200.1"/>
    <property type="gene ID" value="ONIVA01G00200"/>
</dbReference>
<dbReference type="AlphaFoldDB" id="A0A0E0FEY4"/>
<feature type="compositionally biased region" description="Basic residues" evidence="1">
    <location>
        <begin position="154"/>
        <end position="168"/>
    </location>
</feature>
<protein>
    <submittedName>
        <fullName evidence="2">Uncharacterized protein</fullName>
    </submittedName>
</protein>
<reference evidence="2" key="2">
    <citation type="submission" date="2018-04" db="EMBL/GenBank/DDBJ databases">
        <title>OnivRS2 (Oryza nivara Reference Sequence Version 2).</title>
        <authorList>
            <person name="Zhang J."/>
            <person name="Kudrna D."/>
            <person name="Lee S."/>
            <person name="Talag J."/>
            <person name="Rajasekar S."/>
            <person name="Welchert J."/>
            <person name="Hsing Y.-I."/>
            <person name="Wing R.A."/>
        </authorList>
    </citation>
    <scope>NUCLEOTIDE SEQUENCE [LARGE SCALE GENOMIC DNA]</scope>
</reference>
<evidence type="ECO:0000313" key="2">
    <source>
        <dbReference type="EnsemblPlants" id="ONIVA01G00200.1"/>
    </source>
</evidence>
<feature type="region of interest" description="Disordered" evidence="1">
    <location>
        <begin position="118"/>
        <end position="178"/>
    </location>
</feature>
<dbReference type="Gramene" id="ONIVA01G00200.1">
    <property type="protein sequence ID" value="ONIVA01G00200.1"/>
    <property type="gene ID" value="ONIVA01G00200"/>
</dbReference>
<dbReference type="HOGENOM" id="CLU_1512917_0_0_1"/>